<evidence type="ECO:0000256" key="2">
    <source>
        <dbReference type="ARBA" id="ARBA00022448"/>
    </source>
</evidence>
<evidence type="ECO:0000313" key="10">
    <source>
        <dbReference type="Proteomes" id="UP000054092"/>
    </source>
</evidence>
<evidence type="ECO:0000256" key="4">
    <source>
        <dbReference type="ARBA" id="ARBA00022692"/>
    </source>
</evidence>
<gene>
    <name evidence="9" type="ORF">XD94_1304</name>
</gene>
<evidence type="ECO:0000313" key="9">
    <source>
        <dbReference type="EMBL" id="KUK79750.1"/>
    </source>
</evidence>
<dbReference type="PANTHER" id="PTHR30193:SF37">
    <property type="entry name" value="INNER MEMBRANE ABC TRANSPORTER PERMEASE PROTEIN YCJO"/>
    <property type="match status" value="1"/>
</dbReference>
<keyword evidence="6 7" id="KW-0472">Membrane</keyword>
<dbReference type="Gene3D" id="1.10.3720.10">
    <property type="entry name" value="MetI-like"/>
    <property type="match status" value="1"/>
</dbReference>
<dbReference type="AlphaFoldDB" id="A0A124FY15"/>
<dbReference type="PATRIC" id="fig|1184387.3.peg.1761"/>
<feature type="transmembrane region" description="Helical" evidence="7">
    <location>
        <begin position="7"/>
        <end position="25"/>
    </location>
</feature>
<keyword evidence="3" id="KW-1003">Cell membrane</keyword>
<feature type="transmembrane region" description="Helical" evidence="7">
    <location>
        <begin position="205"/>
        <end position="231"/>
    </location>
</feature>
<evidence type="ECO:0000256" key="6">
    <source>
        <dbReference type="ARBA" id="ARBA00023136"/>
    </source>
</evidence>
<evidence type="ECO:0000256" key="5">
    <source>
        <dbReference type="ARBA" id="ARBA00022989"/>
    </source>
</evidence>
<protein>
    <submittedName>
        <fullName evidence="9">Permease component of ABC-type sugar transporter</fullName>
    </submittedName>
</protein>
<keyword evidence="9" id="KW-0762">Sugar transport</keyword>
<accession>A0A124FY15</accession>
<evidence type="ECO:0000256" key="7">
    <source>
        <dbReference type="RuleBase" id="RU363032"/>
    </source>
</evidence>
<keyword evidence="4 7" id="KW-0812">Transmembrane</keyword>
<sequence length="288" mass="32737">MFRNNKVAWLFVLPALAFLVVFKIWPIGVSVIESLTTTSFTGVKSFVGFENYEYLFKYDPVFWKSFSVTLIYSIVVNPLIVLTSLSMALLLNSSHFFTKFFRTVFFLPAAISFAVVSVIWMVMLDPYNGLANSFLTMFGFKPQPFFASPNQALWGLVLLNVWRSSGYWMMYFLAGLQNIPETLYEAADIDGASTFRKTFRITLPLLTRTISFVLVANTAFNFLSFAPVYIITKGGPMGSTNLLMYESYKSAFVNLDMGRASAITTILLGIILLFSFLELRFTRARFEY</sequence>
<comment type="caution">
    <text evidence="9">The sequence shown here is derived from an EMBL/GenBank/DDBJ whole genome shotgun (WGS) entry which is preliminary data.</text>
</comment>
<dbReference type="InterPro" id="IPR000515">
    <property type="entry name" value="MetI-like"/>
</dbReference>
<feature type="transmembrane region" description="Helical" evidence="7">
    <location>
        <begin position="251"/>
        <end position="277"/>
    </location>
</feature>
<feature type="transmembrane region" description="Helical" evidence="7">
    <location>
        <begin position="143"/>
        <end position="162"/>
    </location>
</feature>
<dbReference type="GO" id="GO:0055085">
    <property type="term" value="P:transmembrane transport"/>
    <property type="evidence" value="ECO:0007669"/>
    <property type="project" value="InterPro"/>
</dbReference>
<dbReference type="Pfam" id="PF00528">
    <property type="entry name" value="BPD_transp_1"/>
    <property type="match status" value="1"/>
</dbReference>
<feature type="transmembrane region" description="Helical" evidence="7">
    <location>
        <begin position="103"/>
        <end position="123"/>
    </location>
</feature>
<organism evidence="9 10">
    <name type="scientific">Mesotoga prima</name>
    <dbReference type="NCBI Taxonomy" id="1184387"/>
    <lineage>
        <taxon>Bacteria</taxon>
        <taxon>Thermotogati</taxon>
        <taxon>Thermotogota</taxon>
        <taxon>Thermotogae</taxon>
        <taxon>Kosmotogales</taxon>
        <taxon>Kosmotogaceae</taxon>
        <taxon>Mesotoga</taxon>
    </lineage>
</organism>
<dbReference type="InterPro" id="IPR051393">
    <property type="entry name" value="ABC_transporter_permease"/>
</dbReference>
<dbReference type="SUPFAM" id="SSF161098">
    <property type="entry name" value="MetI-like"/>
    <property type="match status" value="1"/>
</dbReference>
<keyword evidence="5 7" id="KW-1133">Transmembrane helix</keyword>
<dbReference type="PROSITE" id="PS50928">
    <property type="entry name" value="ABC_TM1"/>
    <property type="match status" value="1"/>
</dbReference>
<keyword evidence="2 7" id="KW-0813">Transport</keyword>
<dbReference type="PANTHER" id="PTHR30193">
    <property type="entry name" value="ABC TRANSPORTER PERMEASE PROTEIN"/>
    <property type="match status" value="1"/>
</dbReference>
<comment type="subcellular location">
    <subcellularLocation>
        <location evidence="1 7">Cell membrane</location>
        <topology evidence="1 7">Multi-pass membrane protein</topology>
    </subcellularLocation>
</comment>
<dbReference type="EMBL" id="LGGP01000242">
    <property type="protein sequence ID" value="KUK79750.1"/>
    <property type="molecule type" value="Genomic_DNA"/>
</dbReference>
<dbReference type="Proteomes" id="UP000054092">
    <property type="component" value="Unassembled WGS sequence"/>
</dbReference>
<dbReference type="CDD" id="cd06261">
    <property type="entry name" value="TM_PBP2"/>
    <property type="match status" value="1"/>
</dbReference>
<dbReference type="SUPFAM" id="SSF160964">
    <property type="entry name" value="MalF N-terminal region-like"/>
    <property type="match status" value="1"/>
</dbReference>
<name>A0A124FY15_9BACT</name>
<feature type="transmembrane region" description="Helical" evidence="7">
    <location>
        <begin position="70"/>
        <end position="91"/>
    </location>
</feature>
<evidence type="ECO:0000256" key="1">
    <source>
        <dbReference type="ARBA" id="ARBA00004651"/>
    </source>
</evidence>
<evidence type="ECO:0000259" key="8">
    <source>
        <dbReference type="PROSITE" id="PS50928"/>
    </source>
</evidence>
<dbReference type="InterPro" id="IPR035906">
    <property type="entry name" value="MetI-like_sf"/>
</dbReference>
<proteinExistence type="inferred from homology"/>
<evidence type="ECO:0000256" key="3">
    <source>
        <dbReference type="ARBA" id="ARBA00022475"/>
    </source>
</evidence>
<reference evidence="10" key="1">
    <citation type="journal article" date="2015" name="MBio">
        <title>Genome-Resolved Metagenomic Analysis Reveals Roles for Candidate Phyla and Other Microbial Community Members in Biogeochemical Transformations in Oil Reservoirs.</title>
        <authorList>
            <person name="Hu P."/>
            <person name="Tom L."/>
            <person name="Singh A."/>
            <person name="Thomas B.C."/>
            <person name="Baker B.J."/>
            <person name="Piceno Y.M."/>
            <person name="Andersen G.L."/>
            <person name="Banfield J.F."/>
        </authorList>
    </citation>
    <scope>NUCLEOTIDE SEQUENCE [LARGE SCALE GENOMIC DNA]</scope>
</reference>
<dbReference type="GO" id="GO:0005886">
    <property type="term" value="C:plasma membrane"/>
    <property type="evidence" value="ECO:0007669"/>
    <property type="project" value="UniProtKB-SubCell"/>
</dbReference>
<comment type="similarity">
    <text evidence="7">Belongs to the binding-protein-dependent transport system permease family.</text>
</comment>
<feature type="domain" description="ABC transmembrane type-1" evidence="8">
    <location>
        <begin position="66"/>
        <end position="278"/>
    </location>
</feature>